<evidence type="ECO:0000256" key="1">
    <source>
        <dbReference type="ARBA" id="ARBA00001947"/>
    </source>
</evidence>
<dbReference type="SUPFAM" id="SSF140990">
    <property type="entry name" value="FtsH protease domain-like"/>
    <property type="match status" value="1"/>
</dbReference>
<evidence type="ECO:0000256" key="5">
    <source>
        <dbReference type="ARBA" id="ARBA00022741"/>
    </source>
</evidence>
<evidence type="ECO:0000256" key="8">
    <source>
        <dbReference type="ARBA" id="ARBA00022840"/>
    </source>
</evidence>
<dbReference type="STRING" id="1265861.BCAMP_10680"/>
<name>W7CUG7_9LIST</name>
<dbReference type="EMBL" id="AODH01000046">
    <property type="protein sequence ID" value="EUJ36593.1"/>
    <property type="molecule type" value="Genomic_DNA"/>
</dbReference>
<evidence type="ECO:0000256" key="7">
    <source>
        <dbReference type="ARBA" id="ARBA00022833"/>
    </source>
</evidence>
<evidence type="ECO:0000256" key="4">
    <source>
        <dbReference type="ARBA" id="ARBA00022723"/>
    </source>
</evidence>
<keyword evidence="13" id="KW-1185">Reference proteome</keyword>
<keyword evidence="2" id="KW-0645">Protease</keyword>
<protein>
    <recommendedName>
        <fullName evidence="11">Peptidase M41 domain-containing protein</fullName>
    </recommendedName>
</protein>
<keyword evidence="5" id="KW-0547">Nucleotide-binding</keyword>
<dbReference type="GO" id="GO:0004222">
    <property type="term" value="F:metalloendopeptidase activity"/>
    <property type="evidence" value="ECO:0007669"/>
    <property type="project" value="InterPro"/>
</dbReference>
<keyword evidence="7" id="KW-0862">Zinc</keyword>
<dbReference type="InterPro" id="IPR000642">
    <property type="entry name" value="Peptidase_M41"/>
</dbReference>
<evidence type="ECO:0000256" key="9">
    <source>
        <dbReference type="ARBA" id="ARBA00022989"/>
    </source>
</evidence>
<dbReference type="GO" id="GO:0005524">
    <property type="term" value="F:ATP binding"/>
    <property type="evidence" value="ECO:0007669"/>
    <property type="project" value="UniProtKB-KW"/>
</dbReference>
<keyword evidence="6" id="KW-0378">Hydrolase</keyword>
<dbReference type="PANTHER" id="PTHR43655:SF2">
    <property type="entry name" value="AFG3 LIKE MATRIX AAA PEPTIDASE SUBUNIT 2, ISOFORM A"/>
    <property type="match status" value="1"/>
</dbReference>
<dbReference type="AlphaFoldDB" id="W7CUG7"/>
<reference evidence="12 13" key="1">
    <citation type="submission" date="2012-12" db="EMBL/GenBank/DDBJ databases">
        <title>Novel taxa of Listeriaceae from agricultural environments in the United States.</title>
        <authorList>
            <person name="den Bakker H.C."/>
            <person name="Allred A."/>
            <person name="Warchocki S."/>
            <person name="Wright E.M."/>
            <person name="Burrell A."/>
            <person name="Nightingale K.K."/>
            <person name="Kephart D."/>
            <person name="Wiedmann M."/>
        </authorList>
    </citation>
    <scope>NUCLEOTIDE SEQUENCE [LARGE SCALE GENOMIC DNA]</scope>
    <source>
        <strain evidence="12 13">FSL F6-1037</strain>
    </source>
</reference>
<dbReference type="GO" id="GO:0004176">
    <property type="term" value="F:ATP-dependent peptidase activity"/>
    <property type="evidence" value="ECO:0007669"/>
    <property type="project" value="InterPro"/>
</dbReference>
<comment type="caution">
    <text evidence="12">The sequence shown here is derived from an EMBL/GenBank/DDBJ whole genome shotgun (WGS) entry which is preliminary data.</text>
</comment>
<evidence type="ECO:0000259" key="11">
    <source>
        <dbReference type="Pfam" id="PF01434"/>
    </source>
</evidence>
<comment type="cofactor">
    <cofactor evidence="1">
        <name>Zn(2+)</name>
        <dbReference type="ChEBI" id="CHEBI:29105"/>
    </cofactor>
</comment>
<evidence type="ECO:0000256" key="6">
    <source>
        <dbReference type="ARBA" id="ARBA00022801"/>
    </source>
</evidence>
<keyword evidence="3" id="KW-0812">Transmembrane</keyword>
<evidence type="ECO:0000256" key="3">
    <source>
        <dbReference type="ARBA" id="ARBA00022692"/>
    </source>
</evidence>
<dbReference type="Gene3D" id="1.20.58.760">
    <property type="entry name" value="Peptidase M41"/>
    <property type="match status" value="1"/>
</dbReference>
<accession>W7CUG7</accession>
<dbReference type="Pfam" id="PF01434">
    <property type="entry name" value="Peptidase_M41"/>
    <property type="match status" value="1"/>
</dbReference>
<dbReference type="MEROPS" id="M41.009"/>
<dbReference type="GO" id="GO:0006508">
    <property type="term" value="P:proteolysis"/>
    <property type="evidence" value="ECO:0007669"/>
    <property type="project" value="UniProtKB-KW"/>
</dbReference>
<keyword evidence="9" id="KW-1133">Transmembrane helix</keyword>
<evidence type="ECO:0000313" key="13">
    <source>
        <dbReference type="Proteomes" id="UP000019243"/>
    </source>
</evidence>
<keyword evidence="10" id="KW-0482">Metalloprotease</keyword>
<evidence type="ECO:0000256" key="2">
    <source>
        <dbReference type="ARBA" id="ARBA00022670"/>
    </source>
</evidence>
<gene>
    <name evidence="12" type="ORF">BCAMP_10680</name>
</gene>
<dbReference type="GO" id="GO:0046872">
    <property type="term" value="F:metal ion binding"/>
    <property type="evidence" value="ECO:0007669"/>
    <property type="project" value="UniProtKB-KW"/>
</dbReference>
<organism evidence="12 13">
    <name type="scientific">Brochothrix campestris FSL F6-1037</name>
    <dbReference type="NCBI Taxonomy" id="1265861"/>
    <lineage>
        <taxon>Bacteria</taxon>
        <taxon>Bacillati</taxon>
        <taxon>Bacillota</taxon>
        <taxon>Bacilli</taxon>
        <taxon>Bacillales</taxon>
        <taxon>Listeriaceae</taxon>
        <taxon>Brochothrix</taxon>
    </lineage>
</organism>
<dbReference type="PANTHER" id="PTHR43655">
    <property type="entry name" value="ATP-DEPENDENT PROTEASE"/>
    <property type="match status" value="1"/>
</dbReference>
<sequence length="237" mass="25987">MSLVKKERTTVAYHEAGHTIIGTVLDEAETVHKVTIVPRGQAGGYAVMMPKEDRFLLTKNELLDRITGLLGGRVAEDVTFGEVSTGASNDFERATEMAHRMVTEWGMSDKIGPLQFKGSNDNVFLGRDMGGGKGFSDQIAFVIDSEVQRIINECYARAKEILTTHQVQLETIAQKLLEIETLNAKEIRSLFDTGEMPVAEDDTVVAEAQEVVVEAVGDADVAATVDEQVIEKTEDKQ</sequence>
<keyword evidence="8" id="KW-0067">ATP-binding</keyword>
<keyword evidence="9" id="KW-0472">Membrane</keyword>
<evidence type="ECO:0000256" key="10">
    <source>
        <dbReference type="ARBA" id="ARBA00023049"/>
    </source>
</evidence>
<dbReference type="InterPro" id="IPR037219">
    <property type="entry name" value="Peptidase_M41-like"/>
</dbReference>
<dbReference type="Proteomes" id="UP000019243">
    <property type="component" value="Unassembled WGS sequence"/>
</dbReference>
<feature type="domain" description="Peptidase M41" evidence="11">
    <location>
        <begin position="3"/>
        <end position="190"/>
    </location>
</feature>
<keyword evidence="4" id="KW-0479">Metal-binding</keyword>
<dbReference type="PATRIC" id="fig|1265861.3.peg.2100"/>
<proteinExistence type="predicted"/>
<dbReference type="FunFam" id="1.20.58.760:FF:000001">
    <property type="entry name" value="ATP-dependent zinc metalloprotease FtsH"/>
    <property type="match status" value="1"/>
</dbReference>
<evidence type="ECO:0000313" key="12">
    <source>
        <dbReference type="EMBL" id="EUJ36593.1"/>
    </source>
</evidence>
<dbReference type="InterPro" id="IPR050928">
    <property type="entry name" value="ATP-dep_Zn_Metalloprotease"/>
</dbReference>